<feature type="region of interest" description="Disordered" evidence="1">
    <location>
        <begin position="1"/>
        <end position="38"/>
    </location>
</feature>
<evidence type="ECO:0000256" key="1">
    <source>
        <dbReference type="SAM" id="MobiDB-lite"/>
    </source>
</evidence>
<dbReference type="EMBL" id="PGCI01000157">
    <property type="protein sequence ID" value="PLW36612.1"/>
    <property type="molecule type" value="Genomic_DNA"/>
</dbReference>
<dbReference type="EMBL" id="PGCJ01000140">
    <property type="protein sequence ID" value="PLW44123.1"/>
    <property type="molecule type" value="Genomic_DNA"/>
</dbReference>
<evidence type="ECO:0000313" key="2">
    <source>
        <dbReference type="EMBL" id="PLW11750.1"/>
    </source>
</evidence>
<feature type="region of interest" description="Disordered" evidence="1">
    <location>
        <begin position="131"/>
        <end position="162"/>
    </location>
</feature>
<sequence>MDGAEAGRAEPAWAQRLLLEPRAGKAPADSQPEEADRLDRSMAVSLVEQLKQLLIHTLTSDGTPESKLDISNQANLLKVTVGKLERQLQLLPAGDLSLRDQEELIAKLENRIDVERQVLRFMAETLPAHKEVTNNHSGSGHAAPTTSDSNIIQPEIKNTTQN</sequence>
<dbReference type="EMBL" id="PGCI01000854">
    <property type="protein sequence ID" value="PLW13388.1"/>
    <property type="molecule type" value="Genomic_DNA"/>
</dbReference>
<dbReference type="OrthoDB" id="2503827at2759"/>
<comment type="caution">
    <text evidence="4">The sequence shown here is derived from an EMBL/GenBank/DDBJ whole genome shotgun (WGS) entry which is preliminary data.</text>
</comment>
<organism evidence="4 7">
    <name type="scientific">Puccinia coronata f. sp. avenae</name>
    <dbReference type="NCBI Taxonomy" id="200324"/>
    <lineage>
        <taxon>Eukaryota</taxon>
        <taxon>Fungi</taxon>
        <taxon>Dikarya</taxon>
        <taxon>Basidiomycota</taxon>
        <taxon>Pucciniomycotina</taxon>
        <taxon>Pucciniomycetes</taxon>
        <taxon>Pucciniales</taxon>
        <taxon>Pucciniaceae</taxon>
        <taxon>Puccinia</taxon>
    </lineage>
</organism>
<evidence type="ECO:0008006" key="8">
    <source>
        <dbReference type="Google" id="ProtNLM"/>
    </source>
</evidence>
<evidence type="ECO:0000313" key="7">
    <source>
        <dbReference type="Proteomes" id="UP000235392"/>
    </source>
</evidence>
<name>A0A2N5UFU5_9BASI</name>
<evidence type="ECO:0000313" key="5">
    <source>
        <dbReference type="EMBL" id="PLW44123.1"/>
    </source>
</evidence>
<evidence type="ECO:0000313" key="6">
    <source>
        <dbReference type="Proteomes" id="UP000235388"/>
    </source>
</evidence>
<dbReference type="AlphaFoldDB" id="A0A2N5UFU5"/>
<protein>
    <recommendedName>
        <fullName evidence="8">Mediator complex subunit 9</fullName>
    </recommendedName>
</protein>
<evidence type="ECO:0000313" key="3">
    <source>
        <dbReference type="EMBL" id="PLW13388.1"/>
    </source>
</evidence>
<proteinExistence type="predicted"/>
<reference evidence="6 7" key="1">
    <citation type="submission" date="2017-11" db="EMBL/GenBank/DDBJ databases">
        <title>De novo assembly and phasing of dikaryotic genomes from two isolates of Puccinia coronata f. sp. avenae, the causal agent of oat crown rust.</title>
        <authorList>
            <person name="Miller M.E."/>
            <person name="Zhang Y."/>
            <person name="Omidvar V."/>
            <person name="Sperschneider J."/>
            <person name="Schwessinger B."/>
            <person name="Raley C."/>
            <person name="Palmer J.M."/>
            <person name="Garnica D."/>
            <person name="Upadhyaya N."/>
            <person name="Rathjen J."/>
            <person name="Taylor J.M."/>
            <person name="Park R.F."/>
            <person name="Dodds P.N."/>
            <person name="Hirsch C.D."/>
            <person name="Kianian S.F."/>
            <person name="Figueroa M."/>
        </authorList>
    </citation>
    <scope>NUCLEOTIDE SEQUENCE [LARGE SCALE GENOMIC DNA]</scope>
    <source>
        <strain evidence="2">12NC29</strain>
        <strain evidence="4">12SD80</strain>
    </source>
</reference>
<dbReference type="Proteomes" id="UP000235388">
    <property type="component" value="Unassembled WGS sequence"/>
</dbReference>
<dbReference type="Proteomes" id="UP000235392">
    <property type="component" value="Unassembled WGS sequence"/>
</dbReference>
<accession>A0A2N5UFU5</accession>
<gene>
    <name evidence="5" type="ORF">PCANC_13799</name>
    <name evidence="2" type="ORF">PCANC_21173</name>
    <name evidence="4" type="ORF">PCASD_11367</name>
    <name evidence="3" type="ORF">PCASD_19192</name>
</gene>
<keyword evidence="6" id="KW-1185">Reference proteome</keyword>
<evidence type="ECO:0000313" key="4">
    <source>
        <dbReference type="EMBL" id="PLW36612.1"/>
    </source>
</evidence>
<dbReference type="EMBL" id="PGCJ01001007">
    <property type="protein sequence ID" value="PLW11750.1"/>
    <property type="molecule type" value="Genomic_DNA"/>
</dbReference>
<feature type="compositionally biased region" description="Polar residues" evidence="1">
    <location>
        <begin position="134"/>
        <end position="162"/>
    </location>
</feature>